<feature type="compositionally biased region" description="Acidic residues" evidence="1">
    <location>
        <begin position="301"/>
        <end position="311"/>
    </location>
</feature>
<dbReference type="Proteomes" id="UP000284706">
    <property type="component" value="Unassembled WGS sequence"/>
</dbReference>
<evidence type="ECO:0000313" key="2">
    <source>
        <dbReference type="EMBL" id="PPQ79183.1"/>
    </source>
</evidence>
<evidence type="ECO:0000256" key="1">
    <source>
        <dbReference type="SAM" id="MobiDB-lite"/>
    </source>
</evidence>
<feature type="region of interest" description="Disordered" evidence="1">
    <location>
        <begin position="292"/>
        <end position="311"/>
    </location>
</feature>
<reference evidence="2 3" key="1">
    <citation type="journal article" date="2018" name="Evol. Lett.">
        <title>Horizontal gene cluster transfer increased hallucinogenic mushroom diversity.</title>
        <authorList>
            <person name="Reynolds H.T."/>
            <person name="Vijayakumar V."/>
            <person name="Gluck-Thaler E."/>
            <person name="Korotkin H.B."/>
            <person name="Matheny P.B."/>
            <person name="Slot J.C."/>
        </authorList>
    </citation>
    <scope>NUCLEOTIDE SEQUENCE [LARGE SCALE GENOMIC DNA]</scope>
    <source>
        <strain evidence="2 3">SRW20</strain>
    </source>
</reference>
<comment type="caution">
    <text evidence="2">The sequence shown here is derived from an EMBL/GenBank/DDBJ whole genome shotgun (WGS) entry which is preliminary data.</text>
</comment>
<gene>
    <name evidence="2" type="ORF">CVT26_000455</name>
</gene>
<dbReference type="AlphaFoldDB" id="A0A409WKW1"/>
<proteinExistence type="predicted"/>
<accession>A0A409WKW1</accession>
<evidence type="ECO:0000313" key="3">
    <source>
        <dbReference type="Proteomes" id="UP000284706"/>
    </source>
</evidence>
<sequence>MPPLTPSNAYPDLLEVTTMLDELGVDDAQLFVNHLSTRLRWIAHQLHETTWKTSEYYERYCAKSFEEVVNTVMVLGILKSRDLEITIPPFLLKCLHPVPHMPTSAESDNYGSGTDSLTMLSGSSHWFNYPHADKVVPLPKDVLAEWRREHFQEAPGKTLRTEYLTDEMLLRLKNIYTDLRLRTLGEIEFEKAAIEDAEIDLRELTFESVTLKIQEMDYARKRAYKEYEQYFPDVGLEEASDRATGTGQKTGASGSALPLFLPSDHSGEKSVFKVSSTSENDSSVIEIVSVPAVDKGATPADDQESEVEFVD</sequence>
<dbReference type="EMBL" id="NHYE01005017">
    <property type="protein sequence ID" value="PPQ79183.1"/>
    <property type="molecule type" value="Genomic_DNA"/>
</dbReference>
<dbReference type="InParanoid" id="A0A409WKW1"/>
<keyword evidence="3" id="KW-1185">Reference proteome</keyword>
<name>A0A409WKW1_9AGAR</name>
<organism evidence="2 3">
    <name type="scientific">Gymnopilus dilepis</name>
    <dbReference type="NCBI Taxonomy" id="231916"/>
    <lineage>
        <taxon>Eukaryota</taxon>
        <taxon>Fungi</taxon>
        <taxon>Dikarya</taxon>
        <taxon>Basidiomycota</taxon>
        <taxon>Agaricomycotina</taxon>
        <taxon>Agaricomycetes</taxon>
        <taxon>Agaricomycetidae</taxon>
        <taxon>Agaricales</taxon>
        <taxon>Agaricineae</taxon>
        <taxon>Hymenogastraceae</taxon>
        <taxon>Gymnopilus</taxon>
    </lineage>
</organism>
<protein>
    <submittedName>
        <fullName evidence="2">Uncharacterized protein</fullName>
    </submittedName>
</protein>